<gene>
    <name evidence="5" type="ORF">UO65_3112</name>
</gene>
<dbReference type="OrthoDB" id="5192320at2"/>
<dbReference type="EMBL" id="AYXG01000104">
    <property type="protein sequence ID" value="EWC61591.1"/>
    <property type="molecule type" value="Genomic_DNA"/>
</dbReference>
<dbReference type="Proteomes" id="UP000019277">
    <property type="component" value="Unassembled WGS sequence"/>
</dbReference>
<feature type="transmembrane region" description="Helical" evidence="4">
    <location>
        <begin position="107"/>
        <end position="127"/>
    </location>
</feature>
<evidence type="ECO:0000256" key="4">
    <source>
        <dbReference type="SAM" id="Phobius"/>
    </source>
</evidence>
<dbReference type="AlphaFoldDB" id="W7IYN5"/>
<dbReference type="GO" id="GO:0016020">
    <property type="term" value="C:membrane"/>
    <property type="evidence" value="ECO:0007669"/>
    <property type="project" value="UniProtKB-SubCell"/>
</dbReference>
<feature type="compositionally biased region" description="Acidic residues" evidence="3">
    <location>
        <begin position="68"/>
        <end position="97"/>
    </location>
</feature>
<protein>
    <submittedName>
        <fullName evidence="5">Putative integral membrane protein</fullName>
    </submittedName>
</protein>
<accession>W7IYN5</accession>
<reference evidence="5 6" key="1">
    <citation type="journal article" date="2014" name="Genome Announc.">
        <title>Draft Genome Sequence of the Antitrypanosomally Active Sponge-Associated Bacterium Actinokineospora sp. Strain EG49.</title>
        <authorList>
            <person name="Harjes J."/>
            <person name="Ryu T."/>
            <person name="Abdelmohsen U.R."/>
            <person name="Moitinho-Silva L."/>
            <person name="Horn H."/>
            <person name="Ravasi T."/>
            <person name="Hentschel U."/>
        </authorList>
    </citation>
    <scope>NUCLEOTIDE SEQUENCE [LARGE SCALE GENOMIC DNA]</scope>
    <source>
        <strain evidence="5 6">EG49</strain>
    </source>
</reference>
<keyword evidence="4" id="KW-0812">Transmembrane</keyword>
<evidence type="ECO:0000313" key="6">
    <source>
        <dbReference type="Proteomes" id="UP000019277"/>
    </source>
</evidence>
<feature type="compositionally biased region" description="Basic and acidic residues" evidence="3">
    <location>
        <begin position="1"/>
        <end position="11"/>
    </location>
</feature>
<comment type="subcellular location">
    <subcellularLocation>
        <location evidence="1">Membrane</location>
    </subcellularLocation>
</comment>
<evidence type="ECO:0000313" key="5">
    <source>
        <dbReference type="EMBL" id="EWC61591.1"/>
    </source>
</evidence>
<keyword evidence="6" id="KW-1185">Reference proteome</keyword>
<sequence>MSSTGRRDASTRGRTPRVAGRRVAGRPTSRPRPAPHVDPAPGEAPDTPDTVGVEEVDETSAAGYATPDEPDADEAPEADPGDLDDRDGPDDPDDADDVGTPAFSTRLSVVLLVAALLVAAGGLFLWLRAERIDDAAGNNVAVVDAGQTVAVTTAVREALEQVFSYRYDNTALTEAAAKTVLVGKASSQYEELFKKVRELAPAQKLVHKSKVVLSGVSQLDGDHATMLVFMDQTSTRGDNGEATVGGAQLAVGAQRVDGVWRISSIDPY</sequence>
<dbReference type="RefSeq" id="WP_052021204.1">
    <property type="nucleotide sequence ID" value="NZ_AYXG01000104.1"/>
</dbReference>
<evidence type="ECO:0000256" key="2">
    <source>
        <dbReference type="ARBA" id="ARBA00023136"/>
    </source>
</evidence>
<dbReference type="PANTHER" id="PTHR37042:SF4">
    <property type="entry name" value="OUTER MEMBRANE PROTEIN RV1973"/>
    <property type="match status" value="1"/>
</dbReference>
<keyword evidence="2 4" id="KW-0472">Membrane</keyword>
<dbReference type="STRING" id="909613.UO65_3112"/>
<proteinExistence type="predicted"/>
<organism evidence="5 6">
    <name type="scientific">Actinokineospora spheciospongiae</name>
    <dbReference type="NCBI Taxonomy" id="909613"/>
    <lineage>
        <taxon>Bacteria</taxon>
        <taxon>Bacillati</taxon>
        <taxon>Actinomycetota</taxon>
        <taxon>Actinomycetes</taxon>
        <taxon>Pseudonocardiales</taxon>
        <taxon>Pseudonocardiaceae</taxon>
        <taxon>Actinokineospora</taxon>
    </lineage>
</organism>
<keyword evidence="4" id="KW-1133">Transmembrane helix</keyword>
<name>W7IYN5_9PSEU</name>
<dbReference type="PANTHER" id="PTHR37042">
    <property type="entry name" value="OUTER MEMBRANE PROTEIN RV1973"/>
    <property type="match status" value="1"/>
</dbReference>
<evidence type="ECO:0000256" key="3">
    <source>
        <dbReference type="SAM" id="MobiDB-lite"/>
    </source>
</evidence>
<feature type="region of interest" description="Disordered" evidence="3">
    <location>
        <begin position="1"/>
        <end position="100"/>
    </location>
</feature>
<dbReference type="eggNOG" id="ENOG5033U7D">
    <property type="taxonomic scope" value="Bacteria"/>
</dbReference>
<evidence type="ECO:0000256" key="1">
    <source>
        <dbReference type="ARBA" id="ARBA00004370"/>
    </source>
</evidence>
<comment type="caution">
    <text evidence="5">The sequence shown here is derived from an EMBL/GenBank/DDBJ whole genome shotgun (WGS) entry which is preliminary data.</text>
</comment>